<keyword evidence="2" id="KW-1185">Reference proteome</keyword>
<accession>A0A6J3M0Y5</accession>
<proteinExistence type="predicted"/>
<name>A0A6J3M0Y5_9PEZI</name>
<feature type="region of interest" description="Disordered" evidence="1">
    <location>
        <begin position="1"/>
        <end position="22"/>
    </location>
</feature>
<evidence type="ECO:0000313" key="3">
    <source>
        <dbReference type="RefSeq" id="XP_033457608.1"/>
    </source>
</evidence>
<gene>
    <name evidence="3" type="ORF">K489DRAFT_372352</name>
</gene>
<reference evidence="3" key="2">
    <citation type="submission" date="2020-04" db="EMBL/GenBank/DDBJ databases">
        <authorList>
            <consortium name="NCBI Genome Project"/>
        </authorList>
    </citation>
    <scope>NUCLEOTIDE SEQUENCE</scope>
    <source>
        <strain evidence="3">CBS 342.82</strain>
    </source>
</reference>
<organism evidence="3">
    <name type="scientific">Dissoconium aciculare CBS 342.82</name>
    <dbReference type="NCBI Taxonomy" id="1314786"/>
    <lineage>
        <taxon>Eukaryota</taxon>
        <taxon>Fungi</taxon>
        <taxon>Dikarya</taxon>
        <taxon>Ascomycota</taxon>
        <taxon>Pezizomycotina</taxon>
        <taxon>Dothideomycetes</taxon>
        <taxon>Dothideomycetidae</taxon>
        <taxon>Mycosphaerellales</taxon>
        <taxon>Dissoconiaceae</taxon>
        <taxon>Dissoconium</taxon>
    </lineage>
</organism>
<protein>
    <submittedName>
        <fullName evidence="3">Uncharacterized protein</fullName>
    </submittedName>
</protein>
<evidence type="ECO:0000256" key="1">
    <source>
        <dbReference type="SAM" id="MobiDB-lite"/>
    </source>
</evidence>
<dbReference type="AlphaFoldDB" id="A0A6J3M0Y5"/>
<reference evidence="3" key="3">
    <citation type="submission" date="2025-08" db="UniProtKB">
        <authorList>
            <consortium name="RefSeq"/>
        </authorList>
    </citation>
    <scope>IDENTIFICATION</scope>
    <source>
        <strain evidence="3">CBS 342.82</strain>
    </source>
</reference>
<dbReference type="RefSeq" id="XP_033457608.1">
    <property type="nucleotide sequence ID" value="XM_033603330.1"/>
</dbReference>
<dbReference type="Proteomes" id="UP000504637">
    <property type="component" value="Unplaced"/>
</dbReference>
<evidence type="ECO:0000313" key="2">
    <source>
        <dbReference type="Proteomes" id="UP000504637"/>
    </source>
</evidence>
<sequence>MSVQDQAYEDEGQQGLQVQDGGRIPEGGLSYRLAQSLDVHSGYCGVGAGGRIERTSITDVPMIKVARISSSVWTSPELGNNIVVIREEQSMSLVGQPQQQNVKVQEVYSIGMMTTCSEQDQDQGDRGRWLSDGGAQSHIGWDVGIDDLAYRLGKRALSKGSSTGKRR</sequence>
<dbReference type="GeneID" id="54361130"/>
<reference evidence="3" key="1">
    <citation type="submission" date="2020-01" db="EMBL/GenBank/DDBJ databases">
        <authorList>
            <consortium name="DOE Joint Genome Institute"/>
            <person name="Haridas S."/>
            <person name="Albert R."/>
            <person name="Binder M."/>
            <person name="Bloem J."/>
            <person name="Labutti K."/>
            <person name="Salamov A."/>
            <person name="Andreopoulos B."/>
            <person name="Baker S.E."/>
            <person name="Barry K."/>
            <person name="Bills G."/>
            <person name="Bluhm B.H."/>
            <person name="Cannon C."/>
            <person name="Castanera R."/>
            <person name="Culley D.E."/>
            <person name="Daum C."/>
            <person name="Ezra D."/>
            <person name="Gonzalez J.B."/>
            <person name="Henrissat B."/>
            <person name="Kuo A."/>
            <person name="Liang C."/>
            <person name="Lipzen A."/>
            <person name="Lutzoni F."/>
            <person name="Magnuson J."/>
            <person name="Mondo S."/>
            <person name="Nolan M."/>
            <person name="Ohm R."/>
            <person name="Pangilinan J."/>
            <person name="Park H.-J."/>
            <person name="Ramirez L."/>
            <person name="Alfaro M."/>
            <person name="Sun H."/>
            <person name="Tritt A."/>
            <person name="Yoshinaga Y."/>
            <person name="Zwiers L.-H."/>
            <person name="Turgeon B.G."/>
            <person name="Goodwin S.B."/>
            <person name="Spatafora J.W."/>
            <person name="Crous P.W."/>
            <person name="Grigoriev I.V."/>
        </authorList>
    </citation>
    <scope>NUCLEOTIDE SEQUENCE</scope>
    <source>
        <strain evidence="3">CBS 342.82</strain>
    </source>
</reference>